<name>A0A2N9IZF5_FAGSY</name>
<dbReference type="AlphaFoldDB" id="A0A2N9IZF5"/>
<protein>
    <recommendedName>
        <fullName evidence="2">Retrovirus-related Pol polyprotein from transposon TNT 1-94-like beta-barrel domain-containing protein</fullName>
    </recommendedName>
</protein>
<dbReference type="PANTHER" id="PTHR47592:SF27">
    <property type="entry name" value="OS08G0421700 PROTEIN"/>
    <property type="match status" value="1"/>
</dbReference>
<accession>A0A2N9IZF5</accession>
<dbReference type="Pfam" id="PF22936">
    <property type="entry name" value="Pol_BBD"/>
    <property type="match status" value="1"/>
</dbReference>
<sequence length="348" mass="39264">MIGEDGKTSGIEKFDGTNFGYWKMQIEDYLYGSVAHNVVKETTTVGLMTTLSGMYEKSLANNKVHLMKKLFNLKMAKGAAVAKHLNEFNTITNQLFSLEIEFDDEIRALIVLASLPNSWEAMRMAEVRRRDAGIDNVEGQAFVIENTGRSKNKWRNDRAMFNDRHWRKEQTGDKDQKNDDEKDTTTVVDDEEVVVLSIQEQKCEHVDNNNNEWVVDLAATHHVVRTKELFTTYKAENFGTVKMGNTSYSKIVGIGDVCIKTNAMEDGNLPKDLWLLQEGTFASGLYKTRVKACKKKFNAVGTIEKTPQLRVKVNCVTPKRVKFSLPDSATDGGAICVDNEVKDSKDLE</sequence>
<reference evidence="3" key="1">
    <citation type="submission" date="2018-02" db="EMBL/GenBank/DDBJ databases">
        <authorList>
            <person name="Cohen D.B."/>
            <person name="Kent A.D."/>
        </authorList>
    </citation>
    <scope>NUCLEOTIDE SEQUENCE</scope>
</reference>
<dbReference type="InterPro" id="IPR054722">
    <property type="entry name" value="PolX-like_BBD"/>
</dbReference>
<dbReference type="EMBL" id="OIVN01006276">
    <property type="protein sequence ID" value="SPD29569.1"/>
    <property type="molecule type" value="Genomic_DNA"/>
</dbReference>
<gene>
    <name evidence="3" type="ORF">FSB_LOCUS57451</name>
</gene>
<dbReference type="PANTHER" id="PTHR47592">
    <property type="entry name" value="PBF68 PROTEIN"/>
    <property type="match status" value="1"/>
</dbReference>
<organism evidence="3">
    <name type="scientific">Fagus sylvatica</name>
    <name type="common">Beechnut</name>
    <dbReference type="NCBI Taxonomy" id="28930"/>
    <lineage>
        <taxon>Eukaryota</taxon>
        <taxon>Viridiplantae</taxon>
        <taxon>Streptophyta</taxon>
        <taxon>Embryophyta</taxon>
        <taxon>Tracheophyta</taxon>
        <taxon>Spermatophyta</taxon>
        <taxon>Magnoliopsida</taxon>
        <taxon>eudicotyledons</taxon>
        <taxon>Gunneridae</taxon>
        <taxon>Pentapetalae</taxon>
        <taxon>rosids</taxon>
        <taxon>fabids</taxon>
        <taxon>Fagales</taxon>
        <taxon>Fagaceae</taxon>
        <taxon>Fagus</taxon>
    </lineage>
</organism>
<evidence type="ECO:0000313" key="3">
    <source>
        <dbReference type="EMBL" id="SPD29569.1"/>
    </source>
</evidence>
<feature type="domain" description="Retrovirus-related Pol polyprotein from transposon TNT 1-94-like beta-barrel" evidence="2">
    <location>
        <begin position="213"/>
        <end position="262"/>
    </location>
</feature>
<feature type="region of interest" description="Disordered" evidence="1">
    <location>
        <begin position="158"/>
        <end position="185"/>
    </location>
</feature>
<feature type="compositionally biased region" description="Basic and acidic residues" evidence="1">
    <location>
        <begin position="158"/>
        <end position="184"/>
    </location>
</feature>
<evidence type="ECO:0000259" key="2">
    <source>
        <dbReference type="Pfam" id="PF22936"/>
    </source>
</evidence>
<dbReference type="Pfam" id="PF14223">
    <property type="entry name" value="Retrotran_gag_2"/>
    <property type="match status" value="1"/>
</dbReference>
<proteinExistence type="predicted"/>
<evidence type="ECO:0000256" key="1">
    <source>
        <dbReference type="SAM" id="MobiDB-lite"/>
    </source>
</evidence>